<dbReference type="RefSeq" id="WP_145153129.1">
    <property type="nucleotide sequence ID" value="NZ_VNIM01000060.1"/>
</dbReference>
<accession>A0A558QZU8</accession>
<dbReference type="AlphaFoldDB" id="A0A558QZU8"/>
<proteinExistence type="predicted"/>
<name>A0A558QZU8_9SPHN</name>
<reference evidence="1 2" key="1">
    <citation type="submission" date="2019-07" db="EMBL/GenBank/DDBJ databases">
        <title>Sphingomonas solaris sp. nov., isolated from a solar panel from Boston, Massachusetts.</title>
        <authorList>
            <person name="Tanner K."/>
            <person name="Pascual J."/>
            <person name="Mancuso C."/>
            <person name="Pereto J."/>
            <person name="Khalil A."/>
            <person name="Vilanova C."/>
        </authorList>
    </citation>
    <scope>NUCLEOTIDE SEQUENCE [LARGE SCALE GENOMIC DNA]</scope>
    <source>
        <strain evidence="1 2">R4DWN</strain>
    </source>
</reference>
<dbReference type="EMBL" id="VNIM01000060">
    <property type="protein sequence ID" value="TVV72629.1"/>
    <property type="molecule type" value="Genomic_DNA"/>
</dbReference>
<comment type="caution">
    <text evidence="1">The sequence shown here is derived from an EMBL/GenBank/DDBJ whole genome shotgun (WGS) entry which is preliminary data.</text>
</comment>
<organism evidence="1 2">
    <name type="scientific">Alterirhizorhabdus solaris</name>
    <dbReference type="NCBI Taxonomy" id="2529389"/>
    <lineage>
        <taxon>Bacteria</taxon>
        <taxon>Pseudomonadati</taxon>
        <taxon>Pseudomonadota</taxon>
        <taxon>Alphaproteobacteria</taxon>
        <taxon>Sphingomonadales</taxon>
        <taxon>Rhizorhabdaceae</taxon>
        <taxon>Alterirhizorhabdus</taxon>
    </lineage>
</organism>
<sequence length="64" mass="7004">MVTRTIDNPTLESLLIQALNGSDRLGYDQVAVHVATAIDALRREVTRSRPRSAAPTLYHMAGRG</sequence>
<gene>
    <name evidence="1" type="ORF">FOY91_13970</name>
</gene>
<keyword evidence="2" id="KW-1185">Reference proteome</keyword>
<evidence type="ECO:0000313" key="2">
    <source>
        <dbReference type="Proteomes" id="UP000318681"/>
    </source>
</evidence>
<dbReference type="Proteomes" id="UP000318681">
    <property type="component" value="Unassembled WGS sequence"/>
</dbReference>
<evidence type="ECO:0000313" key="1">
    <source>
        <dbReference type="EMBL" id="TVV72629.1"/>
    </source>
</evidence>
<protein>
    <submittedName>
        <fullName evidence="1">Uncharacterized protein</fullName>
    </submittedName>
</protein>